<name>U2MVD5_9BACT</name>
<feature type="compositionally biased region" description="Basic residues" evidence="1">
    <location>
        <begin position="44"/>
        <end position="60"/>
    </location>
</feature>
<comment type="caution">
    <text evidence="2">The sequence shown here is derived from an EMBL/GenBank/DDBJ whole genome shotgun (WGS) entry which is preliminary data.</text>
</comment>
<keyword evidence="3" id="KW-1185">Reference proteome</keyword>
<accession>U2MVD5</accession>
<gene>
    <name evidence="2" type="ORF">HMPREF1218_2289</name>
</gene>
<protein>
    <submittedName>
        <fullName evidence="2">Uncharacterized protein</fullName>
    </submittedName>
</protein>
<feature type="non-terminal residue" evidence="2">
    <location>
        <position position="1"/>
    </location>
</feature>
<proteinExistence type="predicted"/>
<feature type="compositionally biased region" description="Basic and acidic residues" evidence="1">
    <location>
        <begin position="26"/>
        <end position="43"/>
    </location>
</feature>
<dbReference type="EMBL" id="AWET01000016">
    <property type="protein sequence ID" value="ERK03164.1"/>
    <property type="molecule type" value="Genomic_DNA"/>
</dbReference>
<dbReference type="Proteomes" id="UP000016600">
    <property type="component" value="Unassembled WGS sequence"/>
</dbReference>
<dbReference type="AlphaFoldDB" id="U2MVD5"/>
<evidence type="ECO:0000313" key="3">
    <source>
        <dbReference type="Proteomes" id="UP000016600"/>
    </source>
</evidence>
<sequence length="60" mass="7202">SSDKQHLTAQQYKSFAEEAKLRRLEEERARKEKQMKEELERFKVAKAHKGSSHRDRKNAF</sequence>
<organism evidence="2 3">
    <name type="scientific">Hoylesella pleuritidis F0068</name>
    <dbReference type="NCBI Taxonomy" id="1081904"/>
    <lineage>
        <taxon>Bacteria</taxon>
        <taxon>Pseudomonadati</taxon>
        <taxon>Bacteroidota</taxon>
        <taxon>Bacteroidia</taxon>
        <taxon>Bacteroidales</taxon>
        <taxon>Prevotellaceae</taxon>
        <taxon>Hoylesella</taxon>
    </lineage>
</organism>
<feature type="region of interest" description="Disordered" evidence="1">
    <location>
        <begin position="26"/>
        <end position="60"/>
    </location>
</feature>
<evidence type="ECO:0000313" key="2">
    <source>
        <dbReference type="EMBL" id="ERK03164.1"/>
    </source>
</evidence>
<reference evidence="2 3" key="1">
    <citation type="submission" date="2013-08" db="EMBL/GenBank/DDBJ databases">
        <authorList>
            <person name="Durkin A.S."/>
            <person name="Haft D.R."/>
            <person name="McCorrison J."/>
            <person name="Torralba M."/>
            <person name="Gillis M."/>
            <person name="Haft D.H."/>
            <person name="Methe B."/>
            <person name="Sutton G."/>
            <person name="Nelson K.E."/>
        </authorList>
    </citation>
    <scope>NUCLEOTIDE SEQUENCE [LARGE SCALE GENOMIC DNA]</scope>
    <source>
        <strain evidence="2 3">F0068</strain>
    </source>
</reference>
<evidence type="ECO:0000256" key="1">
    <source>
        <dbReference type="SAM" id="MobiDB-lite"/>
    </source>
</evidence>